<name>A0A9W6Y581_9STRA</name>
<feature type="region of interest" description="Disordered" evidence="1">
    <location>
        <begin position="43"/>
        <end position="111"/>
    </location>
</feature>
<protein>
    <submittedName>
        <fullName evidence="2">Unnamed protein product</fullName>
    </submittedName>
</protein>
<evidence type="ECO:0000313" key="3">
    <source>
        <dbReference type="Proteomes" id="UP001165121"/>
    </source>
</evidence>
<evidence type="ECO:0000313" key="2">
    <source>
        <dbReference type="EMBL" id="GMF52701.1"/>
    </source>
</evidence>
<comment type="caution">
    <text evidence="2">The sequence shown here is derived from an EMBL/GenBank/DDBJ whole genome shotgun (WGS) entry which is preliminary data.</text>
</comment>
<keyword evidence="3" id="KW-1185">Reference proteome</keyword>
<accession>A0A9W6Y581</accession>
<dbReference type="EMBL" id="BSXT01003128">
    <property type="protein sequence ID" value="GMF52701.1"/>
    <property type="molecule type" value="Genomic_DNA"/>
</dbReference>
<proteinExistence type="predicted"/>
<organism evidence="2 3">
    <name type="scientific">Phytophthora fragariaefolia</name>
    <dbReference type="NCBI Taxonomy" id="1490495"/>
    <lineage>
        <taxon>Eukaryota</taxon>
        <taxon>Sar</taxon>
        <taxon>Stramenopiles</taxon>
        <taxon>Oomycota</taxon>
        <taxon>Peronosporomycetes</taxon>
        <taxon>Peronosporales</taxon>
        <taxon>Peronosporaceae</taxon>
        <taxon>Phytophthora</taxon>
    </lineage>
</organism>
<gene>
    <name evidence="2" type="ORF">Pfra01_002163200</name>
</gene>
<evidence type="ECO:0000256" key="1">
    <source>
        <dbReference type="SAM" id="MobiDB-lite"/>
    </source>
</evidence>
<sequence length="111" mass="11268">MLHPSSSNKRGVPGAGHHQAARSDACCGVGVGDVTSSVVVGISQDDDNTAALRDNSDGGRTMCGENDNGNNGADSVVHCVPSAQAWPDGVTETPSRSNAGHADQNIASRQQ</sequence>
<dbReference type="AlphaFoldDB" id="A0A9W6Y581"/>
<reference evidence="2" key="1">
    <citation type="submission" date="2023-04" db="EMBL/GenBank/DDBJ databases">
        <title>Phytophthora fragariaefolia NBRC 109709.</title>
        <authorList>
            <person name="Ichikawa N."/>
            <person name="Sato H."/>
            <person name="Tonouchi N."/>
        </authorList>
    </citation>
    <scope>NUCLEOTIDE SEQUENCE</scope>
    <source>
        <strain evidence="2">NBRC 109709</strain>
    </source>
</reference>
<dbReference type="Proteomes" id="UP001165121">
    <property type="component" value="Unassembled WGS sequence"/>
</dbReference>
<feature type="region of interest" description="Disordered" evidence="1">
    <location>
        <begin position="1"/>
        <end position="22"/>
    </location>
</feature>